<keyword evidence="4 7" id="KW-0812">Transmembrane</keyword>
<comment type="subcellular location">
    <subcellularLocation>
        <location evidence="1">Cell membrane</location>
        <topology evidence="1">Multi-pass membrane protein</topology>
    </subcellularLocation>
</comment>
<evidence type="ECO:0000313" key="10">
    <source>
        <dbReference type="EMBL" id="BAO84430.1"/>
    </source>
</evidence>
<dbReference type="InterPro" id="IPR003838">
    <property type="entry name" value="ABC3_permease_C"/>
</dbReference>
<feature type="transmembrane region" description="Helical" evidence="7">
    <location>
        <begin position="322"/>
        <end position="345"/>
    </location>
</feature>
<evidence type="ECO:0000259" key="9">
    <source>
        <dbReference type="Pfam" id="PF12704"/>
    </source>
</evidence>
<dbReference type="InterPro" id="IPR051125">
    <property type="entry name" value="ABC-4/HrtB_transporter"/>
</dbReference>
<keyword evidence="2" id="KW-0813">Transport</keyword>
<evidence type="ECO:0000256" key="7">
    <source>
        <dbReference type="SAM" id="Phobius"/>
    </source>
</evidence>
<dbReference type="KEGG" id="cbab:SMCB_2202"/>
<feature type="domain" description="ABC3 transporter permease C-terminal" evidence="8">
    <location>
        <begin position="283"/>
        <end position="391"/>
    </location>
</feature>
<dbReference type="PANTHER" id="PTHR43738">
    <property type="entry name" value="ABC TRANSPORTER, MEMBRANE PROTEIN"/>
    <property type="match status" value="1"/>
</dbReference>
<keyword evidence="11" id="KW-1185">Reference proteome</keyword>
<dbReference type="AlphaFoldDB" id="A0A060NSW2"/>
<dbReference type="PANTHER" id="PTHR43738:SF1">
    <property type="entry name" value="HEMIN TRANSPORT SYSTEM PERMEASE PROTEIN HRTB-RELATED"/>
    <property type="match status" value="1"/>
</dbReference>
<dbReference type="Pfam" id="PF02687">
    <property type="entry name" value="FtsX"/>
    <property type="match status" value="1"/>
</dbReference>
<dbReference type="STRING" id="1458426.SMCB_2202"/>
<evidence type="ECO:0000259" key="8">
    <source>
        <dbReference type="Pfam" id="PF02687"/>
    </source>
</evidence>
<organism evidence="10 11">
    <name type="scientific">Serpentinimonas maccroryi</name>
    <dbReference type="NCBI Taxonomy" id="1458426"/>
    <lineage>
        <taxon>Bacteria</taxon>
        <taxon>Pseudomonadati</taxon>
        <taxon>Pseudomonadota</taxon>
        <taxon>Betaproteobacteria</taxon>
        <taxon>Burkholderiales</taxon>
        <taxon>Comamonadaceae</taxon>
        <taxon>Serpentinimonas</taxon>
    </lineage>
</organism>
<feature type="transmembrane region" description="Helical" evidence="7">
    <location>
        <begin position="278"/>
        <end position="302"/>
    </location>
</feature>
<feature type="transmembrane region" description="Helical" evidence="7">
    <location>
        <begin position="365"/>
        <end position="387"/>
    </location>
</feature>
<evidence type="ECO:0000256" key="4">
    <source>
        <dbReference type="ARBA" id="ARBA00022692"/>
    </source>
</evidence>
<evidence type="ECO:0000256" key="3">
    <source>
        <dbReference type="ARBA" id="ARBA00022475"/>
    </source>
</evidence>
<dbReference type="GO" id="GO:0005886">
    <property type="term" value="C:plasma membrane"/>
    <property type="evidence" value="ECO:0007669"/>
    <property type="project" value="UniProtKB-SubCell"/>
</dbReference>
<evidence type="ECO:0000313" key="11">
    <source>
        <dbReference type="Proteomes" id="UP000066014"/>
    </source>
</evidence>
<feature type="domain" description="MacB-like periplasmic core" evidence="9">
    <location>
        <begin position="17"/>
        <end position="250"/>
    </location>
</feature>
<gene>
    <name evidence="10" type="ORF">SMCB_2202</name>
</gene>
<name>A0A060NSW2_9BURK</name>
<evidence type="ECO:0000256" key="2">
    <source>
        <dbReference type="ARBA" id="ARBA00022448"/>
    </source>
</evidence>
<dbReference type="Proteomes" id="UP000066014">
    <property type="component" value="Chromosome"/>
</dbReference>
<dbReference type="Pfam" id="PF12704">
    <property type="entry name" value="MacB_PCD"/>
    <property type="match status" value="1"/>
</dbReference>
<keyword evidence="6 7" id="KW-0472">Membrane</keyword>
<reference evidence="10 11" key="1">
    <citation type="journal article" date="2014" name="Nat. Commun.">
        <title>Physiological and genomic features of highly alkaliphilic hydrogen-utilizing Betaproteobacteria from a continental serpentinizing site.</title>
        <authorList>
            <person name="Suzuki S."/>
            <person name="Kuenen J.G."/>
            <person name="Schipper K."/>
            <person name="van der Velde S."/>
            <person name="Ishii S."/>
            <person name="Wu A."/>
            <person name="Sorokin D.Y."/>
            <person name="Tenney A."/>
            <person name="Meng X.Y."/>
            <person name="Morrill P.L."/>
            <person name="Kamagata Y."/>
            <person name="Muyzer G."/>
            <person name="Nealson K.H."/>
        </authorList>
    </citation>
    <scope>NUCLEOTIDE SEQUENCE [LARGE SCALE GENOMIC DNA]</scope>
    <source>
        <strain evidence="10 11">B1</strain>
    </source>
</reference>
<evidence type="ECO:0000256" key="6">
    <source>
        <dbReference type="ARBA" id="ARBA00023136"/>
    </source>
</evidence>
<dbReference type="InterPro" id="IPR025857">
    <property type="entry name" value="MacB_PCD"/>
</dbReference>
<dbReference type="HOGENOM" id="CLU_000604_8_9_4"/>
<evidence type="ECO:0000256" key="1">
    <source>
        <dbReference type="ARBA" id="ARBA00004651"/>
    </source>
</evidence>
<keyword evidence="3" id="KW-1003">Cell membrane</keyword>
<feature type="transmembrane region" description="Helical" evidence="7">
    <location>
        <begin position="12"/>
        <end position="36"/>
    </location>
</feature>
<accession>A0A060NSW2</accession>
<keyword evidence="5 7" id="KW-1133">Transmembrane helix</keyword>
<dbReference type="EMBL" id="AP014569">
    <property type="protein sequence ID" value="BAO84430.1"/>
    <property type="molecule type" value="Genomic_DNA"/>
</dbReference>
<proteinExistence type="predicted"/>
<evidence type="ECO:0000256" key="5">
    <source>
        <dbReference type="ARBA" id="ARBA00022989"/>
    </source>
</evidence>
<dbReference type="OrthoDB" id="7298150at2"/>
<dbReference type="RefSeq" id="WP_034114097.1">
    <property type="nucleotide sequence ID" value="NZ_AP014569.1"/>
</dbReference>
<protein>
    <submittedName>
        <fullName evidence="10">ABC-type antimicrobial peptide transport system, permease component</fullName>
    </submittedName>
</protein>
<sequence length="397" mass="42781">MDLALKDIRRHLGKFIATIVGVAMLLTIVLVMNGIYRGNIADGVWLIDNTATDLWVVERGRGGPFNESSRIPLDSHKSVAATPGVAKASPLVIFSAQRQIGARNQQFTIIGYDVFGGLGGPARIARGRGIEAARYELVADGKLGLDLGDKVRLGIHDYTVVGITQGAVDSGGNPLLYLSLPDAQQVQFQQDNRALVAARAANLQRLERAGYSSEQAARLLPLLSTSGDTVNAVLVRLAPGADGVRVAQHIRDWLHFNVYTTEEQRDLMLEGRLARMSAVLGLFRVLLLIVSIVIIALIIYVLTIEKIRSIATLKLIGASNWVIVRLIMEQSMVLTLASFALAYGLRELIAPGFPRSLAFLAHETAITFGVMLVGGVLASGMAIWHALRTPPQLALGG</sequence>